<protein>
    <submittedName>
        <fullName evidence="3">Uncharacterized protein</fullName>
    </submittedName>
</protein>
<evidence type="ECO:0000256" key="2">
    <source>
        <dbReference type="SAM" id="SignalP"/>
    </source>
</evidence>
<keyword evidence="4" id="KW-1185">Reference proteome</keyword>
<accession>A0A9P8I6W3</accession>
<feature type="transmembrane region" description="Helical" evidence="1">
    <location>
        <begin position="98"/>
        <end position="117"/>
    </location>
</feature>
<keyword evidence="1" id="KW-0472">Membrane</keyword>
<sequence>MAFFKPARVFIVACLLFFATPAIATTRFDKAPGSCKIIGDADVYGPGIRYGYYLQWAAIMLATWMAPEQAKNARIATNVITIAVFANTFRGAREGSLVAAEWWIVLWLTFFLSLHNFPADLKRASGSGGVMLMLWSMITAAQPWLYFKGLDIGHKPNCVVKVFFFTGINVYNHVWRTIWKVGSGFECLTGFYFFVLGGAIIVRELFGQGERSGLDNDISTWTAGRKVLMTFAQLITGITSIVQVEMTIRVNRIEFSSTTLLSSGQLIPLLIGCLTVVAACGHGPKSLVKWLRGLSA</sequence>
<dbReference type="Proteomes" id="UP000750711">
    <property type="component" value="Unassembled WGS sequence"/>
</dbReference>
<feature type="chain" id="PRO_5040475729" evidence="2">
    <location>
        <begin position="25"/>
        <end position="296"/>
    </location>
</feature>
<name>A0A9P8I6W3_9PEZI</name>
<keyword evidence="1" id="KW-0812">Transmembrane</keyword>
<organism evidence="3 4">
    <name type="scientific">Trichoglossum hirsutum</name>
    <dbReference type="NCBI Taxonomy" id="265104"/>
    <lineage>
        <taxon>Eukaryota</taxon>
        <taxon>Fungi</taxon>
        <taxon>Dikarya</taxon>
        <taxon>Ascomycota</taxon>
        <taxon>Pezizomycotina</taxon>
        <taxon>Geoglossomycetes</taxon>
        <taxon>Geoglossales</taxon>
        <taxon>Geoglossaceae</taxon>
        <taxon>Trichoglossum</taxon>
    </lineage>
</organism>
<evidence type="ECO:0000313" key="4">
    <source>
        <dbReference type="Proteomes" id="UP000750711"/>
    </source>
</evidence>
<feature type="transmembrane region" description="Helical" evidence="1">
    <location>
        <begin position="266"/>
        <end position="284"/>
    </location>
</feature>
<feature type="transmembrane region" description="Helical" evidence="1">
    <location>
        <begin position="227"/>
        <end position="246"/>
    </location>
</feature>
<gene>
    <name evidence="3" type="ORF">GP486_007172</name>
</gene>
<keyword evidence="1" id="KW-1133">Transmembrane helix</keyword>
<comment type="caution">
    <text evidence="3">The sequence shown here is derived from an EMBL/GenBank/DDBJ whole genome shotgun (WGS) entry which is preliminary data.</text>
</comment>
<feature type="signal peptide" evidence="2">
    <location>
        <begin position="1"/>
        <end position="24"/>
    </location>
</feature>
<evidence type="ECO:0000256" key="1">
    <source>
        <dbReference type="SAM" id="Phobius"/>
    </source>
</evidence>
<evidence type="ECO:0000313" key="3">
    <source>
        <dbReference type="EMBL" id="KAH0551611.1"/>
    </source>
</evidence>
<reference evidence="3" key="1">
    <citation type="submission" date="2021-03" db="EMBL/GenBank/DDBJ databases">
        <title>Comparative genomics and phylogenomic investigation of the class Geoglossomycetes provide insights into ecological specialization and systematics.</title>
        <authorList>
            <person name="Melie T."/>
            <person name="Pirro S."/>
            <person name="Miller A.N."/>
            <person name="Quandt A."/>
        </authorList>
    </citation>
    <scope>NUCLEOTIDE SEQUENCE</scope>
    <source>
        <strain evidence="3">CAQ_001_2017</strain>
    </source>
</reference>
<dbReference type="EMBL" id="JAGHQM010001883">
    <property type="protein sequence ID" value="KAH0551611.1"/>
    <property type="molecule type" value="Genomic_DNA"/>
</dbReference>
<keyword evidence="2" id="KW-0732">Signal</keyword>
<feature type="transmembrane region" description="Helical" evidence="1">
    <location>
        <begin position="189"/>
        <end position="206"/>
    </location>
</feature>
<feature type="transmembrane region" description="Helical" evidence="1">
    <location>
        <begin position="129"/>
        <end position="147"/>
    </location>
</feature>
<dbReference type="AlphaFoldDB" id="A0A9P8I6W3"/>
<proteinExistence type="predicted"/>